<evidence type="ECO:0000313" key="10">
    <source>
        <dbReference type="Proteomes" id="UP000015729"/>
    </source>
</evidence>
<evidence type="ECO:0000256" key="6">
    <source>
        <dbReference type="ARBA" id="ARBA00022967"/>
    </source>
</evidence>
<keyword evidence="4" id="KW-0547">Nucleotide-binding</keyword>
<reference evidence="9 10" key="1">
    <citation type="journal article" date="2013" name="PLoS Pathog.">
        <title>Genomic analysis of the Kiwifruit pathogen Pseudomonas syringae pv. actinidiae provides insight into the origins of an emergent plant disease.</title>
        <authorList>
            <person name="McCann H.C."/>
            <person name="Rikkerink E.H."/>
            <person name="Bertels F."/>
            <person name="Fiers M."/>
            <person name="Lu A."/>
            <person name="Rees-George J."/>
            <person name="Andersen M.T."/>
            <person name="Gleave A.P."/>
            <person name="Haubold B."/>
            <person name="Wohlers M.W."/>
            <person name="Guttman D.S."/>
            <person name="Wang P.W."/>
            <person name="Straub C."/>
            <person name="Vanneste J.L."/>
            <person name="Rainey P.B."/>
            <person name="Templeton M.D."/>
        </authorList>
    </citation>
    <scope>NUCLEOTIDE SEQUENCE [LARGE SCALE GENOMIC DNA]</scope>
    <source>
        <strain evidence="9 10">ICMP 18807</strain>
    </source>
</reference>
<comment type="caution">
    <text evidence="9">The sequence shown here is derived from an EMBL/GenBank/DDBJ whole genome shotgun (WGS) entry which is preliminary data.</text>
</comment>
<evidence type="ECO:0000256" key="5">
    <source>
        <dbReference type="ARBA" id="ARBA00022840"/>
    </source>
</evidence>
<feature type="non-terminal residue" evidence="9">
    <location>
        <position position="256"/>
    </location>
</feature>
<evidence type="ECO:0000256" key="7">
    <source>
        <dbReference type="ARBA" id="ARBA00023136"/>
    </source>
</evidence>
<evidence type="ECO:0000256" key="1">
    <source>
        <dbReference type="ARBA" id="ARBA00022448"/>
    </source>
</evidence>
<gene>
    <name evidence="9" type="ORF">A244_21866</name>
</gene>
<keyword evidence="7" id="KW-0472">Membrane</keyword>
<keyword evidence="6" id="KW-1278">Translocase</keyword>
<keyword evidence="1" id="KW-0813">Transport</keyword>
<dbReference type="Proteomes" id="UP000015729">
    <property type="component" value="Unassembled WGS sequence"/>
</dbReference>
<keyword evidence="5 9" id="KW-0067">ATP-binding</keyword>
<dbReference type="PANTHER" id="PTHR43790:SF3">
    <property type="entry name" value="D-ALLOSE IMPORT ATP-BINDING PROTEIN ALSA-RELATED"/>
    <property type="match status" value="1"/>
</dbReference>
<dbReference type="AlphaFoldDB" id="S6TTQ9"/>
<dbReference type="CDD" id="cd03216">
    <property type="entry name" value="ABC_Carb_Monos_I"/>
    <property type="match status" value="1"/>
</dbReference>
<protein>
    <submittedName>
        <fullName evidence="9">Ribose ABC transporter, ATP-binding protein</fullName>
    </submittedName>
</protein>
<dbReference type="EMBL" id="AOKG01001536">
    <property type="protein sequence ID" value="EPN47011.1"/>
    <property type="molecule type" value="Genomic_DNA"/>
</dbReference>
<sequence length="256" mass="28072">MASGTIHGLVGENGAGKSTLIKVLAGIHRADAGSLSINGQRFEGHTPRQVEAAGVHFIHQERLLPGSFTVGEALFFGHEIKRGLFVDRRAQDREAARLLEDYFAMRLPQGALVRDLDSAQRQILQITRALLAKPRVLVFDEPSVSLVRQEVDRLLAIVRRLRDEGLTIVYISHYLQEIESLCDQVTVLRNGRDVAVIDPALTSTAQIARLMVNRDVGEQYSRAQSVPGAAVLQLNALGAGHAYEGIDLSVRRGEVV</sequence>
<dbReference type="InterPro" id="IPR027417">
    <property type="entry name" value="P-loop_NTPase"/>
</dbReference>
<evidence type="ECO:0000313" key="9">
    <source>
        <dbReference type="EMBL" id="EPN47011.1"/>
    </source>
</evidence>
<evidence type="ECO:0000256" key="3">
    <source>
        <dbReference type="ARBA" id="ARBA00022597"/>
    </source>
</evidence>
<dbReference type="SUPFAM" id="SSF52540">
    <property type="entry name" value="P-loop containing nucleoside triphosphate hydrolases"/>
    <property type="match status" value="1"/>
</dbReference>
<dbReference type="PATRIC" id="fig|1194404.4.peg.4502"/>
<keyword evidence="3" id="KW-0762">Sugar transport</keyword>
<dbReference type="InterPro" id="IPR003593">
    <property type="entry name" value="AAA+_ATPase"/>
</dbReference>
<name>S6TTQ9_PSESF</name>
<evidence type="ECO:0000259" key="8">
    <source>
        <dbReference type="PROSITE" id="PS50893"/>
    </source>
</evidence>
<proteinExistence type="predicted"/>
<dbReference type="SMART" id="SM00382">
    <property type="entry name" value="AAA"/>
    <property type="match status" value="1"/>
</dbReference>
<accession>S6TTQ9</accession>
<dbReference type="Gene3D" id="3.40.50.300">
    <property type="entry name" value="P-loop containing nucleotide triphosphate hydrolases"/>
    <property type="match status" value="1"/>
</dbReference>
<keyword evidence="2" id="KW-1003">Cell membrane</keyword>
<dbReference type="InterPro" id="IPR003439">
    <property type="entry name" value="ABC_transporter-like_ATP-bd"/>
</dbReference>
<dbReference type="GO" id="GO:0016887">
    <property type="term" value="F:ATP hydrolysis activity"/>
    <property type="evidence" value="ECO:0007669"/>
    <property type="project" value="InterPro"/>
</dbReference>
<evidence type="ECO:0000256" key="2">
    <source>
        <dbReference type="ARBA" id="ARBA00022475"/>
    </source>
</evidence>
<dbReference type="GO" id="GO:0005524">
    <property type="term" value="F:ATP binding"/>
    <property type="evidence" value="ECO:0007669"/>
    <property type="project" value="UniProtKB-KW"/>
</dbReference>
<organism evidence="9 10">
    <name type="scientific">Pseudomonas syringae pv. actinidiae ICMP 18807</name>
    <dbReference type="NCBI Taxonomy" id="1194404"/>
    <lineage>
        <taxon>Bacteria</taxon>
        <taxon>Pseudomonadati</taxon>
        <taxon>Pseudomonadota</taxon>
        <taxon>Gammaproteobacteria</taxon>
        <taxon>Pseudomonadales</taxon>
        <taxon>Pseudomonadaceae</taxon>
        <taxon>Pseudomonas</taxon>
        <taxon>Pseudomonas syringae</taxon>
    </lineage>
</organism>
<dbReference type="PANTHER" id="PTHR43790">
    <property type="entry name" value="CARBOHYDRATE TRANSPORT ATP-BINDING PROTEIN MG119-RELATED"/>
    <property type="match status" value="1"/>
</dbReference>
<dbReference type="InterPro" id="IPR050107">
    <property type="entry name" value="ABC_carbohydrate_import_ATPase"/>
</dbReference>
<evidence type="ECO:0000256" key="4">
    <source>
        <dbReference type="ARBA" id="ARBA00022741"/>
    </source>
</evidence>
<dbReference type="PROSITE" id="PS50893">
    <property type="entry name" value="ABC_TRANSPORTER_2"/>
    <property type="match status" value="1"/>
</dbReference>
<dbReference type="Pfam" id="PF00005">
    <property type="entry name" value="ABC_tran"/>
    <property type="match status" value="1"/>
</dbReference>
<feature type="domain" description="ABC transporter" evidence="8">
    <location>
        <begin position="1"/>
        <end position="215"/>
    </location>
</feature>